<sequence length="225" mass="24624">MDPFDQKDPSGKVSDSDLEATVKAPDQSGQSPSPATTPQSPPGPSSQYEASQPIPIPNAVPKQRLPRIDKDGFIFKSGAFAPHPMNEVEDIKKLEEEEDALAERHRRAMQSMMKWDAEQKRLGEPAKQPSALTGRVPSDQSLSPQQDSRVGNALMLAKGDEVPDYQKNVMKPFSHQYGHTAATIAYDEGLKTGAEGQGSKAVMDARQKAYMQGYDDGFRDGQSHQ</sequence>
<feature type="compositionally biased region" description="Basic and acidic residues" evidence="1">
    <location>
        <begin position="1"/>
        <end position="10"/>
    </location>
</feature>
<accession>A0A7C8IUY2</accession>
<organism evidence="2 3">
    <name type="scientific">Xylaria multiplex</name>
    <dbReference type="NCBI Taxonomy" id="323545"/>
    <lineage>
        <taxon>Eukaryota</taxon>
        <taxon>Fungi</taxon>
        <taxon>Dikarya</taxon>
        <taxon>Ascomycota</taxon>
        <taxon>Pezizomycotina</taxon>
        <taxon>Sordariomycetes</taxon>
        <taxon>Xylariomycetidae</taxon>
        <taxon>Xylariales</taxon>
        <taxon>Xylariaceae</taxon>
        <taxon>Xylaria</taxon>
    </lineage>
</organism>
<evidence type="ECO:0000313" key="3">
    <source>
        <dbReference type="Proteomes" id="UP000481858"/>
    </source>
</evidence>
<dbReference type="Proteomes" id="UP000481858">
    <property type="component" value="Unassembled WGS sequence"/>
</dbReference>
<feature type="compositionally biased region" description="Basic and acidic residues" evidence="1">
    <location>
        <begin position="115"/>
        <end position="124"/>
    </location>
</feature>
<evidence type="ECO:0000313" key="2">
    <source>
        <dbReference type="EMBL" id="KAF2972941.1"/>
    </source>
</evidence>
<comment type="caution">
    <text evidence="2">The sequence shown here is derived from an EMBL/GenBank/DDBJ whole genome shotgun (WGS) entry which is preliminary data.</text>
</comment>
<name>A0A7C8IUY2_9PEZI</name>
<feature type="compositionally biased region" description="Low complexity" evidence="1">
    <location>
        <begin position="27"/>
        <end position="38"/>
    </location>
</feature>
<evidence type="ECO:0000256" key="1">
    <source>
        <dbReference type="SAM" id="MobiDB-lite"/>
    </source>
</evidence>
<dbReference type="OrthoDB" id="4765928at2759"/>
<feature type="region of interest" description="Disordered" evidence="1">
    <location>
        <begin position="1"/>
        <end position="153"/>
    </location>
</feature>
<proteinExistence type="predicted"/>
<reference evidence="2 3" key="1">
    <citation type="submission" date="2019-12" db="EMBL/GenBank/DDBJ databases">
        <title>Draft genome sequence of the ascomycete Xylaria multiplex DSM 110363.</title>
        <authorList>
            <person name="Buettner E."/>
            <person name="Kellner H."/>
        </authorList>
    </citation>
    <scope>NUCLEOTIDE SEQUENCE [LARGE SCALE GENOMIC DNA]</scope>
    <source>
        <strain evidence="2 3">DSM 110363</strain>
    </source>
</reference>
<dbReference type="EMBL" id="WUBL01000003">
    <property type="protein sequence ID" value="KAF2972941.1"/>
    <property type="molecule type" value="Genomic_DNA"/>
</dbReference>
<keyword evidence="3" id="KW-1185">Reference proteome</keyword>
<dbReference type="InParanoid" id="A0A7C8IUY2"/>
<dbReference type="AlphaFoldDB" id="A0A7C8IUY2"/>
<feature type="compositionally biased region" description="Low complexity" evidence="1">
    <location>
        <begin position="137"/>
        <end position="148"/>
    </location>
</feature>
<protein>
    <submittedName>
        <fullName evidence="2">Uncharacterized protein</fullName>
    </submittedName>
</protein>
<gene>
    <name evidence="2" type="ORF">GQX73_g609</name>
</gene>